<gene>
    <name evidence="2" type="ORF">SAMN05216238_10373</name>
</gene>
<dbReference type="GO" id="GO:0016757">
    <property type="term" value="F:glycosyltransferase activity"/>
    <property type="evidence" value="ECO:0007669"/>
    <property type="project" value="InterPro"/>
</dbReference>
<name>A0A1I1U8F2_9BACI</name>
<keyword evidence="2" id="KW-0808">Transferase</keyword>
<dbReference type="PANTHER" id="PTHR12526">
    <property type="entry name" value="GLYCOSYLTRANSFERASE"/>
    <property type="match status" value="1"/>
</dbReference>
<dbReference type="EMBL" id="FOMR01000003">
    <property type="protein sequence ID" value="SFD66925.1"/>
    <property type="molecule type" value="Genomic_DNA"/>
</dbReference>
<accession>A0A1I1U8F2</accession>
<evidence type="ECO:0000313" key="3">
    <source>
        <dbReference type="Proteomes" id="UP000199474"/>
    </source>
</evidence>
<dbReference type="RefSeq" id="WP_090082304.1">
    <property type="nucleotide sequence ID" value="NZ_FOMR01000003.1"/>
</dbReference>
<dbReference type="Gene3D" id="3.40.50.2000">
    <property type="entry name" value="Glycogen Phosphorylase B"/>
    <property type="match status" value="2"/>
</dbReference>
<sequence length="396" mass="45300">MKKVLFMLSSMDIGGVEKSLLSLLSVMPKEAYDVKILLLEEKGAFLDHLPDWVRVEEASWYQEVKPIIMQSPYKTIKDFYAAKTYSRIPSFVYSYLISEKVLKDRYIYYKHIFKSVPLHEEDYDIAVAYQGPTDIIDYYVGHHVNAVKKISWVHFDVSKHSVNTKLYQQLYQRFDMVLVVSNEAHNHLVDKIPSVKFKSDVCKNIVSKTAIKVMSKETADFDKEYTGRIIVTVGRLSWEKGQDMAIAVLSWLREEGYDVKWYCVGGGKQRAEYEQMIEGYGLKDHFILTGPSPNPYPYIAQADIYVQPSRHEGYCLSLAEAKCLQRPIVTTDFTGANEQIIDGYNGLISKCNADALYYHVKYLLAHPDQADKLALNLSATKDDRSSTASSPVNMIQ</sequence>
<dbReference type="InterPro" id="IPR001296">
    <property type="entry name" value="Glyco_trans_1"/>
</dbReference>
<protein>
    <submittedName>
        <fullName evidence="2">Glycosyltransferase involved in cell wall bisynthesis</fullName>
    </submittedName>
</protein>
<feature type="domain" description="Glycosyl transferase family 1" evidence="1">
    <location>
        <begin position="223"/>
        <end position="373"/>
    </location>
</feature>
<dbReference type="STRING" id="640948.SAMN05216238_10373"/>
<evidence type="ECO:0000259" key="1">
    <source>
        <dbReference type="Pfam" id="PF00534"/>
    </source>
</evidence>
<dbReference type="OrthoDB" id="9813638at2"/>
<dbReference type="PANTHER" id="PTHR12526:SF630">
    <property type="entry name" value="GLYCOSYLTRANSFERASE"/>
    <property type="match status" value="1"/>
</dbReference>
<dbReference type="AlphaFoldDB" id="A0A1I1U8F2"/>
<dbReference type="SUPFAM" id="SSF53756">
    <property type="entry name" value="UDP-Glycosyltransferase/glycogen phosphorylase"/>
    <property type="match status" value="1"/>
</dbReference>
<organism evidence="2 3">
    <name type="scientific">Lentibacillus persicus</name>
    <dbReference type="NCBI Taxonomy" id="640948"/>
    <lineage>
        <taxon>Bacteria</taxon>
        <taxon>Bacillati</taxon>
        <taxon>Bacillota</taxon>
        <taxon>Bacilli</taxon>
        <taxon>Bacillales</taxon>
        <taxon>Bacillaceae</taxon>
        <taxon>Lentibacillus</taxon>
    </lineage>
</organism>
<dbReference type="Proteomes" id="UP000199474">
    <property type="component" value="Unassembled WGS sequence"/>
</dbReference>
<keyword evidence="3" id="KW-1185">Reference proteome</keyword>
<evidence type="ECO:0000313" key="2">
    <source>
        <dbReference type="EMBL" id="SFD66925.1"/>
    </source>
</evidence>
<dbReference type="CDD" id="cd03811">
    <property type="entry name" value="GT4_GT28_WabH-like"/>
    <property type="match status" value="1"/>
</dbReference>
<reference evidence="3" key="1">
    <citation type="submission" date="2016-10" db="EMBL/GenBank/DDBJ databases">
        <authorList>
            <person name="Varghese N."/>
            <person name="Submissions S."/>
        </authorList>
    </citation>
    <scope>NUCLEOTIDE SEQUENCE [LARGE SCALE GENOMIC DNA]</scope>
    <source>
        <strain evidence="3">DSM 22530</strain>
    </source>
</reference>
<proteinExistence type="predicted"/>
<dbReference type="Pfam" id="PF00534">
    <property type="entry name" value="Glycos_transf_1"/>
    <property type="match status" value="1"/>
</dbReference>